<dbReference type="Proteomes" id="UP000823388">
    <property type="component" value="Chromosome 9N"/>
</dbReference>
<reference evidence="3" key="1">
    <citation type="submission" date="2020-05" db="EMBL/GenBank/DDBJ databases">
        <title>WGS assembly of Panicum virgatum.</title>
        <authorList>
            <person name="Lovell J.T."/>
            <person name="Jenkins J."/>
            <person name="Shu S."/>
            <person name="Juenger T.E."/>
            <person name="Schmutz J."/>
        </authorList>
    </citation>
    <scope>NUCLEOTIDE SEQUENCE</scope>
    <source>
        <strain evidence="3">AP13</strain>
    </source>
</reference>
<dbReference type="PROSITE" id="PS50174">
    <property type="entry name" value="G_PATCH"/>
    <property type="match status" value="1"/>
</dbReference>
<dbReference type="PANTHER" id="PTHR47423:SF2">
    <property type="entry name" value="PROTEIN SQS1"/>
    <property type="match status" value="1"/>
</dbReference>
<organism evidence="3 4">
    <name type="scientific">Panicum virgatum</name>
    <name type="common">Blackwell switchgrass</name>
    <dbReference type="NCBI Taxonomy" id="38727"/>
    <lineage>
        <taxon>Eukaryota</taxon>
        <taxon>Viridiplantae</taxon>
        <taxon>Streptophyta</taxon>
        <taxon>Embryophyta</taxon>
        <taxon>Tracheophyta</taxon>
        <taxon>Spermatophyta</taxon>
        <taxon>Magnoliopsida</taxon>
        <taxon>Liliopsida</taxon>
        <taxon>Poales</taxon>
        <taxon>Poaceae</taxon>
        <taxon>PACMAD clade</taxon>
        <taxon>Panicoideae</taxon>
        <taxon>Panicodae</taxon>
        <taxon>Paniceae</taxon>
        <taxon>Panicinae</taxon>
        <taxon>Panicum</taxon>
        <taxon>Panicum sect. Hiantes</taxon>
    </lineage>
</organism>
<keyword evidence="4" id="KW-1185">Reference proteome</keyword>
<protein>
    <recommendedName>
        <fullName evidence="2">G-patch domain-containing protein</fullName>
    </recommendedName>
</protein>
<dbReference type="EMBL" id="CM029054">
    <property type="protein sequence ID" value="KAG2539651.1"/>
    <property type="molecule type" value="Genomic_DNA"/>
</dbReference>
<evidence type="ECO:0000256" key="1">
    <source>
        <dbReference type="SAM" id="Coils"/>
    </source>
</evidence>
<keyword evidence="1" id="KW-0175">Coiled coil</keyword>
<gene>
    <name evidence="3" type="ORF">PVAP13_9NG484214</name>
</gene>
<dbReference type="PANTHER" id="PTHR47423">
    <property type="entry name" value="G-PATCH DOMAIN CONTAINING PROTEIN"/>
    <property type="match status" value="1"/>
</dbReference>
<accession>A0A8T0MQB8</accession>
<feature type="coiled-coil region" evidence="1">
    <location>
        <begin position="68"/>
        <end position="179"/>
    </location>
</feature>
<evidence type="ECO:0000313" key="4">
    <source>
        <dbReference type="Proteomes" id="UP000823388"/>
    </source>
</evidence>
<name>A0A8T0MQB8_PANVG</name>
<dbReference type="SMART" id="SM00443">
    <property type="entry name" value="G_patch"/>
    <property type="match status" value="1"/>
</dbReference>
<dbReference type="Pfam" id="PF01585">
    <property type="entry name" value="G-patch"/>
    <property type="match status" value="1"/>
</dbReference>
<dbReference type="InterPro" id="IPR000467">
    <property type="entry name" value="G_patch_dom"/>
</dbReference>
<proteinExistence type="predicted"/>
<comment type="caution">
    <text evidence="3">The sequence shown here is derived from an EMBL/GenBank/DDBJ whole genome shotgun (WGS) entry which is preliminary data.</text>
</comment>
<evidence type="ECO:0000259" key="2">
    <source>
        <dbReference type="PROSITE" id="PS50174"/>
    </source>
</evidence>
<dbReference type="GO" id="GO:0003676">
    <property type="term" value="F:nucleic acid binding"/>
    <property type="evidence" value="ECO:0007669"/>
    <property type="project" value="InterPro"/>
</dbReference>
<evidence type="ECO:0000313" key="3">
    <source>
        <dbReference type="EMBL" id="KAG2539651.1"/>
    </source>
</evidence>
<feature type="domain" description="G-patch" evidence="2">
    <location>
        <begin position="263"/>
        <end position="309"/>
    </location>
</feature>
<sequence>MAFKASSPHPPSLFEDLTDDEDEAPIMCLIMAKNSKVTSPNSSDDELDNEVEVAKLVKKYGKGAATKMMKLVMKLDEADETLETQEELLRLEREKFKALEKDLAYEREENKMLVNSIKVKDGTLLELKESLSSEKEKVDDLTRKFSFVNDTNTFLRKDNEKLQESMTSLQANHTALEVQFNTLWESTSKTKETSNSSSPSTSNGCARCFNIDIQTCATNHVEMNAMKKEISRLTHLLQKEAPSHTQVPKKIPFTRVGEFEKHTKGFGSRYMSKFGFEVGKGLGRNGQGTPHAIPFTKNKNKTALGAQGGLVNMTTLIHKTNDVIQESGRVNFIKRGTTCDEGAKIVASSFKEDKFKASNPTKIKAQESSHVSFYTNYVLTRNHHGKVVAKYVGHRTWNTKVKNHVWVPKVLVTNIKGPKYCWVPKRKE</sequence>
<dbReference type="AlphaFoldDB" id="A0A8T0MQB8"/>